<evidence type="ECO:0008006" key="3">
    <source>
        <dbReference type="Google" id="ProtNLM"/>
    </source>
</evidence>
<sequence>MRALDDDQVRALRTRGQGIGGGVTFGTAAETVERVVGIQAQDARPAAIGIGVRTRDITAADVRLALEEDRTLVRSWFLRGTLHIVTTADLRWLLALLGPRFLRLSARRHRELGLDEALCDRAEAVITDTLAARGPSTREELTDRLAAIGVPKRGQEAFHLIRRTALRGLICHGPSRNGAATAVLLADWLPDAPEGPTGESAVTELARRYLRAYGPAAPEDFAGWSGLPVTAARRAWRSLDTSGELRHVRVREQDCALLADRADELDLAPLPAPDVRLLPGYDNYLVGYRSSALSVPAAHEKRIRPGGGQIHAAVLVDGLARGTWSPRHGRADITLFDPPPAVPGLADGIATADDDLARFLRTP</sequence>
<dbReference type="PANTHER" id="PTHR38479:SF2">
    <property type="entry name" value="WINGED HELIX DNA-BINDING DOMAIN-CONTAINING PROTEIN"/>
    <property type="match status" value="1"/>
</dbReference>
<proteinExistence type="predicted"/>
<gene>
    <name evidence="1" type="ORF">TR51_03420</name>
</gene>
<accession>A0A0D0Q235</accession>
<dbReference type="PATRIC" id="fig|2064.6.peg.770"/>
<evidence type="ECO:0000313" key="1">
    <source>
        <dbReference type="EMBL" id="KIQ66597.1"/>
    </source>
</evidence>
<dbReference type="Proteomes" id="UP000032066">
    <property type="component" value="Unassembled WGS sequence"/>
</dbReference>
<evidence type="ECO:0000313" key="2">
    <source>
        <dbReference type="Proteomes" id="UP000032066"/>
    </source>
</evidence>
<reference evidence="1 2" key="1">
    <citation type="submission" date="2015-02" db="EMBL/GenBank/DDBJ databases">
        <title>Draft genome sequence of Kitasatospora griseola MF730-N6, a bafilomycin, terpentecin and satosporin producer.</title>
        <authorList>
            <person name="Arens J.C."/>
            <person name="Haltli B."/>
            <person name="Kerr R.G."/>
        </authorList>
    </citation>
    <scope>NUCLEOTIDE SEQUENCE [LARGE SCALE GENOMIC DNA]</scope>
    <source>
        <strain evidence="1 2">MF730-N6</strain>
    </source>
</reference>
<dbReference type="AlphaFoldDB" id="A0A0D0Q235"/>
<dbReference type="OrthoDB" id="9148135at2"/>
<dbReference type="InterPro" id="IPR009351">
    <property type="entry name" value="AlkZ-like"/>
</dbReference>
<dbReference type="Pfam" id="PF06224">
    <property type="entry name" value="AlkZ-like"/>
    <property type="match status" value="1"/>
</dbReference>
<comment type="caution">
    <text evidence="1">The sequence shown here is derived from an EMBL/GenBank/DDBJ whole genome shotgun (WGS) entry which is preliminary data.</text>
</comment>
<name>A0A0D0Q235_KITGR</name>
<dbReference type="STRING" id="2064.TR51_03420"/>
<dbReference type="EMBL" id="JXZB01000001">
    <property type="protein sequence ID" value="KIQ66597.1"/>
    <property type="molecule type" value="Genomic_DNA"/>
</dbReference>
<organism evidence="1 2">
    <name type="scientific">Kitasatospora griseola</name>
    <name type="common">Streptomyces griseolosporeus</name>
    <dbReference type="NCBI Taxonomy" id="2064"/>
    <lineage>
        <taxon>Bacteria</taxon>
        <taxon>Bacillati</taxon>
        <taxon>Actinomycetota</taxon>
        <taxon>Actinomycetes</taxon>
        <taxon>Kitasatosporales</taxon>
        <taxon>Streptomycetaceae</taxon>
        <taxon>Kitasatospora</taxon>
    </lineage>
</organism>
<keyword evidence="2" id="KW-1185">Reference proteome</keyword>
<dbReference type="RefSeq" id="WP_043907887.1">
    <property type="nucleotide sequence ID" value="NZ_JXZB01000001.1"/>
</dbReference>
<protein>
    <recommendedName>
        <fullName evidence="3">Winged helix DNA-binding domain-containing protein</fullName>
    </recommendedName>
</protein>
<dbReference type="PANTHER" id="PTHR38479">
    <property type="entry name" value="LMO0824 PROTEIN"/>
    <property type="match status" value="1"/>
</dbReference>